<dbReference type="RefSeq" id="XP_013366738.1">
    <property type="nucleotide sequence ID" value="XM_013511284.1"/>
</dbReference>
<accession>A0A8C2YUI8</accession>
<evidence type="ECO:0000256" key="1">
    <source>
        <dbReference type="ARBA" id="ARBA00010090"/>
    </source>
</evidence>
<dbReference type="Ensembl" id="ENSCLAT00000024530.1">
    <property type="protein sequence ID" value="ENSCLAP00000024295.1"/>
    <property type="gene ID" value="ENSCLAG00000016680.1"/>
</dbReference>
<gene>
    <name evidence="2" type="primary">LOC102017437</name>
</gene>
<dbReference type="InterPro" id="IPR008405">
    <property type="entry name" value="ApoL"/>
</dbReference>
<dbReference type="GO" id="GO:0006869">
    <property type="term" value="P:lipid transport"/>
    <property type="evidence" value="ECO:0007669"/>
    <property type="project" value="InterPro"/>
</dbReference>
<dbReference type="PANTHER" id="PTHR14096:SF27">
    <property type="entry name" value="APOLIPOPROTEIN L2"/>
    <property type="match status" value="1"/>
</dbReference>
<dbReference type="GeneID" id="102017437"/>
<name>A0A8C2YUI8_CHILA</name>
<comment type="similarity">
    <text evidence="1">Belongs to the apolipoprotein L family.</text>
</comment>
<dbReference type="GO" id="GO:0005576">
    <property type="term" value="C:extracellular region"/>
    <property type="evidence" value="ECO:0007669"/>
    <property type="project" value="InterPro"/>
</dbReference>
<dbReference type="Proteomes" id="UP000694398">
    <property type="component" value="Unassembled WGS sequence"/>
</dbReference>
<dbReference type="OMA" id="XSSSASA"/>
<protein>
    <submittedName>
        <fullName evidence="2">Apolipoprotein L3-like</fullName>
    </submittedName>
</protein>
<evidence type="ECO:0000313" key="3">
    <source>
        <dbReference type="Proteomes" id="UP000694398"/>
    </source>
</evidence>
<dbReference type="GO" id="GO:0016020">
    <property type="term" value="C:membrane"/>
    <property type="evidence" value="ECO:0007669"/>
    <property type="project" value="TreeGrafter"/>
</dbReference>
<dbReference type="OrthoDB" id="6363454at2759"/>
<dbReference type="Pfam" id="PF05461">
    <property type="entry name" value="ApoL"/>
    <property type="match status" value="1"/>
</dbReference>
<reference evidence="2" key="2">
    <citation type="submission" date="2025-09" db="UniProtKB">
        <authorList>
            <consortium name="Ensembl"/>
        </authorList>
    </citation>
    <scope>IDENTIFICATION</scope>
</reference>
<dbReference type="GO" id="GO:0042157">
    <property type="term" value="P:lipoprotein metabolic process"/>
    <property type="evidence" value="ECO:0007669"/>
    <property type="project" value="InterPro"/>
</dbReference>
<reference evidence="2" key="1">
    <citation type="submission" date="2025-08" db="UniProtKB">
        <authorList>
            <consortium name="Ensembl"/>
        </authorList>
    </citation>
    <scope>IDENTIFICATION</scope>
</reference>
<proteinExistence type="inferred from homology"/>
<dbReference type="GO" id="GO:0008289">
    <property type="term" value="F:lipid binding"/>
    <property type="evidence" value="ECO:0007669"/>
    <property type="project" value="InterPro"/>
</dbReference>
<keyword evidence="3" id="KW-1185">Reference proteome</keyword>
<organism evidence="2 3">
    <name type="scientific">Chinchilla lanigera</name>
    <name type="common">Long-tailed chinchilla</name>
    <name type="synonym">Chinchilla villidera</name>
    <dbReference type="NCBI Taxonomy" id="34839"/>
    <lineage>
        <taxon>Eukaryota</taxon>
        <taxon>Metazoa</taxon>
        <taxon>Chordata</taxon>
        <taxon>Craniata</taxon>
        <taxon>Vertebrata</taxon>
        <taxon>Euteleostomi</taxon>
        <taxon>Mammalia</taxon>
        <taxon>Eutheria</taxon>
        <taxon>Euarchontoglires</taxon>
        <taxon>Glires</taxon>
        <taxon>Rodentia</taxon>
        <taxon>Hystricomorpha</taxon>
        <taxon>Chinchillidae</taxon>
        <taxon>Chinchilla</taxon>
    </lineage>
</organism>
<sequence length="327" mass="36259">MDFIENVMKCILNTMSTDDLLRLLTHNKVWKTFVEEAGLSRDEAKELHDYLKKLTANRTTENKKKRLQEDTLARKKFLEMFPKVKADIESCTWRLRAIANKVHKVHKDCTVSSVVTSSVGAVSGVMNILGLSLAPFTAGGSLLLSAAGKGLGVVTCAVSVTTSIIEESNICSAEAKASHILSTSEDNVKKLLVAVDKIAPEFIRNCRKFIKNIKDMVENIHSLRRALANPLLVCDAIRFITTGGLSAQRAQLVQRALQGTALSMTRRARILGVVQGGFFLGMDVYYIVKDSKHLRNGARAPLAEELQQKAQELEKMLEELIQIHRTL</sequence>
<dbReference type="GeneTree" id="ENSGT01030000234599"/>
<evidence type="ECO:0000313" key="2">
    <source>
        <dbReference type="Ensembl" id="ENSCLAP00000024295.1"/>
    </source>
</evidence>
<dbReference type="AlphaFoldDB" id="A0A8C2YUI8"/>
<dbReference type="PANTHER" id="PTHR14096">
    <property type="entry name" value="APOLIPOPROTEIN L"/>
    <property type="match status" value="1"/>
</dbReference>